<sequence>MGRDLTVDTITPAELTPDELDLWAGFARADDRYASPYFHPAFTQVAGEVAPGAAVAILHRRGEIVGFFPHQRRGGTVQPIAAPMNDYHGVVGRPDATATLADLPGRLRASALSVNGWIGEAEASEGLIRRTTLQAELSDGWDAYDAGRREAHRKYFKDKDRARRSLERDLGAVTVRRGDVSDLRRLIDLKRRQYRGSGRHDVFACGWTADLMQALLTAREDGFGGRLMVLEAGGAPIAFEYGLFADERYHFWIPAYEAATARYSPGILLSLDTMRQGAGEGFRVFDYGFEGEPYKKYFCDRSETVVEGVVRRDGRPAVAAGRLGLSVRRRWAAIDACETTLIGRARGVAAAAGAVLSRTHAAPVAVGFTPLLVL</sequence>
<dbReference type="InterPro" id="IPR016181">
    <property type="entry name" value="Acyl_CoA_acyltransferase"/>
</dbReference>
<dbReference type="RefSeq" id="WP_099621801.1">
    <property type="nucleotide sequence ID" value="NZ_CP024201.1"/>
</dbReference>
<dbReference type="GO" id="GO:0016740">
    <property type="term" value="F:transferase activity"/>
    <property type="evidence" value="ECO:0007669"/>
    <property type="project" value="UniProtKB-KW"/>
</dbReference>
<dbReference type="SUPFAM" id="SSF55729">
    <property type="entry name" value="Acyl-CoA N-acyltransferases (Nat)"/>
    <property type="match status" value="1"/>
</dbReference>
<organism evidence="2 3">
    <name type="scientific">Caulobacter mirabilis</name>
    <dbReference type="NCBI Taxonomy" id="69666"/>
    <lineage>
        <taxon>Bacteria</taxon>
        <taxon>Pseudomonadati</taxon>
        <taxon>Pseudomonadota</taxon>
        <taxon>Alphaproteobacteria</taxon>
        <taxon>Caulobacterales</taxon>
        <taxon>Caulobacteraceae</taxon>
        <taxon>Caulobacter</taxon>
    </lineage>
</organism>
<accession>A0A2D2AX41</accession>
<dbReference type="Gene3D" id="3.40.630.30">
    <property type="match status" value="1"/>
</dbReference>
<dbReference type="AlphaFoldDB" id="A0A2D2AX41"/>
<feature type="domain" description="BioF2-like acetyltransferase" evidence="1">
    <location>
        <begin position="154"/>
        <end position="296"/>
    </location>
</feature>
<reference evidence="2 3" key="1">
    <citation type="submission" date="2017-10" db="EMBL/GenBank/DDBJ databases">
        <title>Genome sequence of Caulobacter mirabilis FWC38.</title>
        <authorList>
            <person name="Fiebig A."/>
            <person name="Crosson S."/>
        </authorList>
    </citation>
    <scope>NUCLEOTIDE SEQUENCE [LARGE SCALE GENOMIC DNA]</scope>
    <source>
        <strain evidence="2 3">FWC 38</strain>
    </source>
</reference>
<keyword evidence="3" id="KW-1185">Reference proteome</keyword>
<dbReference type="Pfam" id="PF13480">
    <property type="entry name" value="Acetyltransf_6"/>
    <property type="match status" value="1"/>
</dbReference>
<gene>
    <name evidence="2" type="ORF">CSW64_09070</name>
</gene>
<name>A0A2D2AX41_9CAUL</name>
<evidence type="ECO:0000313" key="2">
    <source>
        <dbReference type="EMBL" id="ATQ42545.1"/>
    </source>
</evidence>
<proteinExistence type="predicted"/>
<evidence type="ECO:0000313" key="3">
    <source>
        <dbReference type="Proteomes" id="UP000228945"/>
    </source>
</evidence>
<dbReference type="KEGG" id="cmb:CSW64_09070"/>
<keyword evidence="2" id="KW-0808">Transferase</keyword>
<dbReference type="Proteomes" id="UP000228945">
    <property type="component" value="Chromosome"/>
</dbReference>
<protein>
    <submittedName>
        <fullName evidence="2">GNAT family N-acetyltransferase</fullName>
    </submittedName>
</protein>
<evidence type="ECO:0000259" key="1">
    <source>
        <dbReference type="Pfam" id="PF13480"/>
    </source>
</evidence>
<dbReference type="InterPro" id="IPR038740">
    <property type="entry name" value="BioF2-like_GNAT_dom"/>
</dbReference>
<dbReference type="EMBL" id="CP024201">
    <property type="protein sequence ID" value="ATQ42545.1"/>
    <property type="molecule type" value="Genomic_DNA"/>
</dbReference>
<dbReference type="OrthoDB" id="4700839at2"/>